<evidence type="ECO:0000256" key="2">
    <source>
        <dbReference type="ARBA" id="ARBA00007441"/>
    </source>
</evidence>
<organism evidence="8 9">
    <name type="scientific">Candidatus Naiadarchaeum limnaeum</name>
    <dbReference type="NCBI Taxonomy" id="2756139"/>
    <lineage>
        <taxon>Archaea</taxon>
        <taxon>Candidatus Undinarchaeota</taxon>
        <taxon>Candidatus Undinarchaeia</taxon>
        <taxon>Candidatus Naiadarchaeales</taxon>
        <taxon>Candidatus Naiadarchaeaceae</taxon>
        <taxon>Candidatus Naiadarchaeum</taxon>
    </lineage>
</organism>
<dbReference type="PANTHER" id="PTHR46383:SF1">
    <property type="entry name" value="ASPARTATE AMINOTRANSFERASE"/>
    <property type="match status" value="1"/>
</dbReference>
<dbReference type="InterPro" id="IPR015421">
    <property type="entry name" value="PyrdxlP-dep_Trfase_major"/>
</dbReference>
<comment type="subunit">
    <text evidence="3">Homodimer.</text>
</comment>
<sequence length="576" mass="65966">MSEVNGETDLLRELVHLEGVRKPIYPAVKALIDLLDQATRDQNLITLGGGAPGMAPPQFVQTAAAYDQMIVTAHEDVETGEKYEAGAKIPENISPDRIRPISRAEQLNYFKYTASAGIKPARQAALLDTLDFCNFPASQTFAKRYFSGEPKTVSPETVKQLWNETLGKAEVWRKPGLSEMEPFQYFLLAPGSSYAVAYILRFLARAKRDFVLTDPTYIGYPEPILHYGGKIKWCPTDGKYWPVFHQLKKKLKKGDVFLYLSPSNPTGAQYSYEFTKALVKLVNRKNAFLIGDFAYRYLIYEPAKLEEMHRSYAYICQHTRNLIGINTISKEGSNPGSRIGYIFSNIPSFLEWFEDEAPWEYLSINVPAQYATMRFFGFTTLRKVVGVDHKVVDHKVPNVFCSYPAYYHAKQEYIEKQLLRMYRIRREALMKALAEHLGLKAGVDYNPPDGALFVYANFSKVIEEAYLDGTEIVEKYNDYQSNYDQLLNDYMAGQDHFIRTSPAFKLTQDVRKKNVDILPGVFFGAAQGLNFRLNFVTESPHRLDSAIKRIKTFVDRGDKGNMYTQEERKRIKWLHN</sequence>
<dbReference type="AlphaFoldDB" id="A0A832XIJ7"/>
<evidence type="ECO:0000256" key="1">
    <source>
        <dbReference type="ARBA" id="ARBA00001933"/>
    </source>
</evidence>
<evidence type="ECO:0000256" key="4">
    <source>
        <dbReference type="ARBA" id="ARBA00022576"/>
    </source>
</evidence>
<keyword evidence="5" id="KW-0808">Transferase</keyword>
<name>A0A832XIJ7_9ARCH</name>
<comment type="cofactor">
    <cofactor evidence="1">
        <name>pyridoxal 5'-phosphate</name>
        <dbReference type="ChEBI" id="CHEBI:597326"/>
    </cofactor>
</comment>
<dbReference type="InterPro" id="IPR015422">
    <property type="entry name" value="PyrdxlP-dep_Trfase_small"/>
</dbReference>
<dbReference type="SUPFAM" id="SSF53383">
    <property type="entry name" value="PLP-dependent transferases"/>
    <property type="match status" value="1"/>
</dbReference>
<dbReference type="EMBL" id="DVAB01000039">
    <property type="protein sequence ID" value="HIK00846.1"/>
    <property type="molecule type" value="Genomic_DNA"/>
</dbReference>
<dbReference type="GO" id="GO:0030170">
    <property type="term" value="F:pyridoxal phosphate binding"/>
    <property type="evidence" value="ECO:0007669"/>
    <property type="project" value="InterPro"/>
</dbReference>
<proteinExistence type="inferred from homology"/>
<evidence type="ECO:0000313" key="9">
    <source>
        <dbReference type="Proteomes" id="UP000646946"/>
    </source>
</evidence>
<dbReference type="GO" id="GO:0006520">
    <property type="term" value="P:amino acid metabolic process"/>
    <property type="evidence" value="ECO:0007669"/>
    <property type="project" value="InterPro"/>
</dbReference>
<gene>
    <name evidence="8" type="ORF">H1016_04885</name>
</gene>
<accession>A0A832XIJ7</accession>
<evidence type="ECO:0000256" key="6">
    <source>
        <dbReference type="ARBA" id="ARBA00022898"/>
    </source>
</evidence>
<keyword evidence="6" id="KW-0663">Pyridoxal phosphate</keyword>
<dbReference type="GO" id="GO:0008483">
    <property type="term" value="F:transaminase activity"/>
    <property type="evidence" value="ECO:0007669"/>
    <property type="project" value="UniProtKB-KW"/>
</dbReference>
<dbReference type="CDD" id="cd00609">
    <property type="entry name" value="AAT_like"/>
    <property type="match status" value="1"/>
</dbReference>
<dbReference type="Gene3D" id="3.90.1150.10">
    <property type="entry name" value="Aspartate Aminotransferase, domain 1"/>
    <property type="match status" value="1"/>
</dbReference>
<dbReference type="Pfam" id="PF00155">
    <property type="entry name" value="Aminotran_1_2"/>
    <property type="match status" value="1"/>
</dbReference>
<dbReference type="PANTHER" id="PTHR46383">
    <property type="entry name" value="ASPARTATE AMINOTRANSFERASE"/>
    <property type="match status" value="1"/>
</dbReference>
<keyword evidence="9" id="KW-1185">Reference proteome</keyword>
<comment type="similarity">
    <text evidence="2">Belongs to the class-I pyridoxal-phosphate-dependent aminotransferase family.</text>
</comment>
<evidence type="ECO:0000256" key="3">
    <source>
        <dbReference type="ARBA" id="ARBA00011738"/>
    </source>
</evidence>
<feature type="domain" description="Aminotransferase class I/classII large" evidence="7">
    <location>
        <begin position="187"/>
        <end position="345"/>
    </location>
</feature>
<reference evidence="8 9" key="1">
    <citation type="journal article" name="Nat. Commun.">
        <title>Undinarchaeota illuminate DPANN phylogeny and the impact of gene transfer on archaeal evolution.</title>
        <authorList>
            <person name="Dombrowski N."/>
            <person name="Williams T.A."/>
            <person name="Sun J."/>
            <person name="Woodcroft B.J."/>
            <person name="Lee J.H."/>
            <person name="Minh B.Q."/>
            <person name="Rinke C."/>
            <person name="Spang A."/>
        </authorList>
    </citation>
    <scope>NUCLEOTIDE SEQUENCE [LARGE SCALE GENOMIC DNA]</scope>
    <source>
        <strain evidence="8">MAG_bin1129</strain>
    </source>
</reference>
<evidence type="ECO:0000256" key="5">
    <source>
        <dbReference type="ARBA" id="ARBA00022679"/>
    </source>
</evidence>
<dbReference type="InterPro" id="IPR004839">
    <property type="entry name" value="Aminotransferase_I/II_large"/>
</dbReference>
<dbReference type="InterPro" id="IPR050596">
    <property type="entry name" value="AspAT/PAT-like"/>
</dbReference>
<protein>
    <submittedName>
        <fullName evidence="8">Pyridoxal phosphate-dependent aminotransferase</fullName>
    </submittedName>
</protein>
<evidence type="ECO:0000259" key="7">
    <source>
        <dbReference type="Pfam" id="PF00155"/>
    </source>
</evidence>
<keyword evidence="4 8" id="KW-0032">Aminotransferase</keyword>
<dbReference type="InterPro" id="IPR015424">
    <property type="entry name" value="PyrdxlP-dep_Trfase"/>
</dbReference>
<dbReference type="Proteomes" id="UP000646946">
    <property type="component" value="Unassembled WGS sequence"/>
</dbReference>
<comment type="caution">
    <text evidence="8">The sequence shown here is derived from an EMBL/GenBank/DDBJ whole genome shotgun (WGS) entry which is preliminary data.</text>
</comment>
<dbReference type="Gene3D" id="3.40.640.10">
    <property type="entry name" value="Type I PLP-dependent aspartate aminotransferase-like (Major domain)"/>
    <property type="match status" value="1"/>
</dbReference>
<evidence type="ECO:0000313" key="8">
    <source>
        <dbReference type="EMBL" id="HIK00846.1"/>
    </source>
</evidence>